<keyword evidence="5" id="KW-1185">Reference proteome</keyword>
<feature type="non-terminal residue" evidence="4">
    <location>
        <position position="999"/>
    </location>
</feature>
<dbReference type="Pfam" id="PF12770">
    <property type="entry name" value="CHAT"/>
    <property type="match status" value="1"/>
</dbReference>
<dbReference type="SMART" id="SM00028">
    <property type="entry name" value="TPR"/>
    <property type="match status" value="2"/>
</dbReference>
<feature type="repeat" description="TPR" evidence="1">
    <location>
        <begin position="951"/>
        <end position="984"/>
    </location>
</feature>
<evidence type="ECO:0000256" key="1">
    <source>
        <dbReference type="PROSITE-ProRule" id="PRU00339"/>
    </source>
</evidence>
<evidence type="ECO:0000313" key="5">
    <source>
        <dbReference type="Proteomes" id="UP001328733"/>
    </source>
</evidence>
<organism evidence="4 5">
    <name type="scientific">Pannus brasiliensis CCIBt3594</name>
    <dbReference type="NCBI Taxonomy" id="1427578"/>
    <lineage>
        <taxon>Bacteria</taxon>
        <taxon>Bacillati</taxon>
        <taxon>Cyanobacteriota</taxon>
        <taxon>Cyanophyceae</taxon>
        <taxon>Oscillatoriophycideae</taxon>
        <taxon>Chroococcales</taxon>
        <taxon>Microcystaceae</taxon>
        <taxon>Pannus</taxon>
    </lineage>
</organism>
<accession>A0AAW9QUB2</accession>
<proteinExistence type="predicted"/>
<dbReference type="Gene3D" id="3.40.50.300">
    <property type="entry name" value="P-loop containing nucleotide triphosphate hydrolases"/>
    <property type="match status" value="1"/>
</dbReference>
<dbReference type="AlphaFoldDB" id="A0AAW9QUB2"/>
<dbReference type="EMBL" id="JBAFSM010000030">
    <property type="protein sequence ID" value="MEG3438506.1"/>
    <property type="molecule type" value="Genomic_DNA"/>
</dbReference>
<feature type="domain" description="CHAT" evidence="3">
    <location>
        <begin position="109"/>
        <end position="392"/>
    </location>
</feature>
<dbReference type="InterPro" id="IPR007111">
    <property type="entry name" value="NACHT_NTPase"/>
</dbReference>
<dbReference type="RefSeq" id="WP_332865988.1">
    <property type="nucleotide sequence ID" value="NZ_JBAFSM010000030.1"/>
</dbReference>
<dbReference type="SUPFAM" id="SSF48452">
    <property type="entry name" value="TPR-like"/>
    <property type="match status" value="1"/>
</dbReference>
<evidence type="ECO:0000313" key="4">
    <source>
        <dbReference type="EMBL" id="MEG3438506.1"/>
    </source>
</evidence>
<dbReference type="InterPro" id="IPR019734">
    <property type="entry name" value="TPR_rpt"/>
</dbReference>
<evidence type="ECO:0000259" key="3">
    <source>
        <dbReference type="Pfam" id="PF12770"/>
    </source>
</evidence>
<feature type="domain" description="NACHT" evidence="2">
    <location>
        <begin position="467"/>
        <end position="632"/>
    </location>
</feature>
<name>A0AAW9QUB2_9CHRO</name>
<comment type="caution">
    <text evidence="4">The sequence shown here is derived from an EMBL/GenBank/DDBJ whole genome shotgun (WGS) entry which is preliminary data.</text>
</comment>
<reference evidence="4 5" key="1">
    <citation type="submission" date="2024-01" db="EMBL/GenBank/DDBJ databases">
        <title>Genomic insights into the taxonomy and metabolism of the cyanobacterium Pannus brasiliensis CCIBt3594.</title>
        <authorList>
            <person name="Machado M."/>
            <person name="Botero N.B."/>
            <person name="Andreote A.P.D."/>
            <person name="Feitosa A.M.T."/>
            <person name="Popin R."/>
            <person name="Sivonen K."/>
            <person name="Fiore M.F."/>
        </authorList>
    </citation>
    <scope>NUCLEOTIDE SEQUENCE [LARGE SCALE GENOMIC DNA]</scope>
    <source>
        <strain evidence="4 5">CCIBt3594</strain>
    </source>
</reference>
<dbReference type="PROSITE" id="PS50005">
    <property type="entry name" value="TPR"/>
    <property type="match status" value="1"/>
</dbReference>
<sequence>MLGYTGGSRSISAIMPTITIREDGQTESGFTAILEFDHQARFPVTVRDPFGAGEEKRLEWYFEEWLQCPILDTVKAKEAADSVKAYGESLFEQVFRSNPDAYAEYVRYKGNLAQLRIEIEGNNPEFHALHWEALRDPNLPRPFAVEGVMVRKSFRSTATASEMAESATINLLLVVARPSKKDVNYRTISRPLVEGIENSRLPVNVELLRPATFEALSRHLEEKGAGYYHIVHFDTHGALLTYKEFNSTKPSEPNPLTYRERFGREQIQPYTGVKAFLVLEGEEEGTADLVEATEMADLLTGKGIPVCILNACQSGKQLRGDSGQGEEYRETSLGSRLMAAGMQMVVAMGYSVTVSAAEIIIEKLYKSLFSGKSIDEAIRLGRRELFNRKERRAYFNETIRLEDWLLPVVYSNRPVNFPLRELSAREEEAYFEAQAREFRFIQPEYQFVGRDLDILRVERALLRRNILLLQGMGGTGKTTLLNYLREWWQKTRFAERIFYFGYDESAWTLERILFALGTGIYDRFERGRFQAMNPVARMQKMVTLLRAENHVLILDNLESVTGEPLAIPNTLAPEEREKLRDFLSRLSGGKTRVVLGSRSGEGWLKDTTFQTNVYALRGLDQEARTELAKRILERHAGSQAESLQGEADFTRLMKVLVGYPLAMEVILPNLKRQSPGQVLEALQIADGDLDTDSEDKTKSIIKCVEYSHSNLSENSQKLLLCLAPFSGFIDRSDIPNYAQQLQKLEPLQGFDFTDFDTAIQEAIDRGLLKPIEEESPLLTIQPVFPYFLKIKLNALDPAMREAIQEGFKNHYQVLANAYNQLMESQDPQQRQLGIFFCRLEYENLYNALQTCLANRESIHIFFCLYKYFRLINDVQNNLKLSEFVCQSQESYFSEILVSEYGYQVTFALERMATNCLMTKQYDRAKQSYLKALEIYDVLGNIEERQKQLWKATDYHQLGRVAQELREFEEARENYRQALAIKVEFGDRYSQASTYHQLGI</sequence>
<dbReference type="SUPFAM" id="SSF52540">
    <property type="entry name" value="P-loop containing nucleoside triphosphate hydrolases"/>
    <property type="match status" value="1"/>
</dbReference>
<dbReference type="Gene3D" id="1.25.40.10">
    <property type="entry name" value="Tetratricopeptide repeat domain"/>
    <property type="match status" value="1"/>
</dbReference>
<evidence type="ECO:0000259" key="2">
    <source>
        <dbReference type="Pfam" id="PF05729"/>
    </source>
</evidence>
<protein>
    <submittedName>
        <fullName evidence="4">CHAT domain-containing protein</fullName>
    </submittedName>
</protein>
<gene>
    <name evidence="4" type="ORF">V0288_15350</name>
</gene>
<keyword evidence="1" id="KW-0802">TPR repeat</keyword>
<dbReference type="InterPro" id="IPR027417">
    <property type="entry name" value="P-loop_NTPase"/>
</dbReference>
<dbReference type="Pfam" id="PF05729">
    <property type="entry name" value="NACHT"/>
    <property type="match status" value="1"/>
</dbReference>
<dbReference type="Proteomes" id="UP001328733">
    <property type="component" value="Unassembled WGS sequence"/>
</dbReference>
<dbReference type="InterPro" id="IPR011990">
    <property type="entry name" value="TPR-like_helical_dom_sf"/>
</dbReference>
<dbReference type="PRINTS" id="PR00364">
    <property type="entry name" value="DISEASERSIST"/>
</dbReference>
<dbReference type="InterPro" id="IPR024983">
    <property type="entry name" value="CHAT_dom"/>
</dbReference>